<reference evidence="1 2" key="1">
    <citation type="submission" date="2023-09" db="EMBL/GenBank/DDBJ databases">
        <title>Xinfangfangia sedmenti sp. nov., isolated the sedment.</title>
        <authorList>
            <person name="Xu L."/>
        </authorList>
    </citation>
    <scope>NUCLEOTIDE SEQUENCE [LARGE SCALE GENOMIC DNA]</scope>
    <source>
        <strain evidence="1 2">LG-4</strain>
    </source>
</reference>
<protein>
    <submittedName>
        <fullName evidence="1">DUF1799 domain-containing protein</fullName>
    </submittedName>
</protein>
<sequence length="70" mass="7608">MPVNWSSVCAFLACETQWRAVATLAGVIWLGLDYPAVDVVLRRQGAPDAVFADLQIMEAAALEVFAEDQP</sequence>
<dbReference type="InterPro" id="IPR014915">
    <property type="entry name" value="Phage_TLS_TfmB"/>
</dbReference>
<keyword evidence="2" id="KW-1185">Reference proteome</keyword>
<dbReference type="Pfam" id="PF08809">
    <property type="entry name" value="DUF1799"/>
    <property type="match status" value="1"/>
</dbReference>
<organism evidence="1 2">
    <name type="scientific">Ruixingdingia sedimenti</name>
    <dbReference type="NCBI Taxonomy" id="3073604"/>
    <lineage>
        <taxon>Bacteria</taxon>
        <taxon>Pseudomonadati</taxon>
        <taxon>Pseudomonadota</taxon>
        <taxon>Alphaproteobacteria</taxon>
        <taxon>Rhodobacterales</taxon>
        <taxon>Paracoccaceae</taxon>
        <taxon>Ruixingdingia</taxon>
    </lineage>
</organism>
<evidence type="ECO:0000313" key="2">
    <source>
        <dbReference type="Proteomes" id="UP001247754"/>
    </source>
</evidence>
<evidence type="ECO:0000313" key="1">
    <source>
        <dbReference type="EMBL" id="MDR5655410.1"/>
    </source>
</evidence>
<dbReference type="RefSeq" id="WP_310459511.1">
    <property type="nucleotide sequence ID" value="NZ_JAVKPH010000072.1"/>
</dbReference>
<dbReference type="EMBL" id="JAVKPH010000072">
    <property type="protein sequence ID" value="MDR5655410.1"/>
    <property type="molecule type" value="Genomic_DNA"/>
</dbReference>
<proteinExistence type="predicted"/>
<accession>A0ABU1FET2</accession>
<gene>
    <name evidence="1" type="ORF">RGD00_22635</name>
</gene>
<name>A0ABU1FET2_9RHOB</name>
<comment type="caution">
    <text evidence="1">The sequence shown here is derived from an EMBL/GenBank/DDBJ whole genome shotgun (WGS) entry which is preliminary data.</text>
</comment>
<dbReference type="Proteomes" id="UP001247754">
    <property type="component" value="Unassembled WGS sequence"/>
</dbReference>